<evidence type="ECO:0000256" key="9">
    <source>
        <dbReference type="SAM" id="MobiDB-lite"/>
    </source>
</evidence>
<dbReference type="InterPro" id="IPR012337">
    <property type="entry name" value="RNaseH-like_sf"/>
</dbReference>
<dbReference type="Pfam" id="PF13456">
    <property type="entry name" value="RVT_3"/>
    <property type="match status" value="1"/>
</dbReference>
<evidence type="ECO:0000256" key="4">
    <source>
        <dbReference type="ARBA" id="ARBA00022722"/>
    </source>
</evidence>
<organism evidence="14 15">
    <name type="scientific">Phytophthora fragariaefolia</name>
    <dbReference type="NCBI Taxonomy" id="1490495"/>
    <lineage>
        <taxon>Eukaryota</taxon>
        <taxon>Sar</taxon>
        <taxon>Stramenopiles</taxon>
        <taxon>Oomycota</taxon>
        <taxon>Peronosporomycetes</taxon>
        <taxon>Peronosporales</taxon>
        <taxon>Peronosporaceae</taxon>
        <taxon>Phytophthora</taxon>
    </lineage>
</organism>
<dbReference type="SUPFAM" id="SSF56672">
    <property type="entry name" value="DNA/RNA polymerases"/>
    <property type="match status" value="1"/>
</dbReference>
<feature type="compositionally biased region" description="Polar residues" evidence="9">
    <location>
        <begin position="15"/>
        <end position="26"/>
    </location>
</feature>
<evidence type="ECO:0000256" key="6">
    <source>
        <dbReference type="ARBA" id="ARBA00022759"/>
    </source>
</evidence>
<name>A0A9W7CHL2_9STRA</name>
<dbReference type="OrthoDB" id="101507at2759"/>
<protein>
    <submittedName>
        <fullName evidence="14">Unnamed protein product</fullName>
    </submittedName>
</protein>
<evidence type="ECO:0000256" key="8">
    <source>
        <dbReference type="ARBA" id="ARBA00022918"/>
    </source>
</evidence>
<comment type="caution">
    <text evidence="14">The sequence shown here is derived from an EMBL/GenBank/DDBJ whole genome shotgun (WGS) entry which is preliminary data.</text>
</comment>
<dbReference type="InterPro" id="IPR051320">
    <property type="entry name" value="Viral_Replic_Matur_Polypro"/>
</dbReference>
<dbReference type="AlphaFoldDB" id="A0A9W7CHL2"/>
<dbReference type="Gene3D" id="1.10.340.70">
    <property type="match status" value="1"/>
</dbReference>
<feature type="domain" description="Reverse transcriptase RNase H-like" evidence="12">
    <location>
        <begin position="630"/>
        <end position="709"/>
    </location>
</feature>
<dbReference type="PROSITE" id="PS00141">
    <property type="entry name" value="ASP_PROTEASE"/>
    <property type="match status" value="1"/>
</dbReference>
<dbReference type="EMBL" id="BSXT01000732">
    <property type="protein sequence ID" value="GMF33270.1"/>
    <property type="molecule type" value="Genomic_DNA"/>
</dbReference>
<gene>
    <name evidence="14" type="ORF">Pfra01_000818900</name>
</gene>
<evidence type="ECO:0000259" key="12">
    <source>
        <dbReference type="Pfam" id="PF17917"/>
    </source>
</evidence>
<dbReference type="InterPro" id="IPR001969">
    <property type="entry name" value="Aspartic_peptidase_AS"/>
</dbReference>
<keyword evidence="4" id="KW-0540">Nuclease</keyword>
<feature type="region of interest" description="Disordered" evidence="9">
    <location>
        <begin position="1"/>
        <end position="27"/>
    </location>
</feature>
<dbReference type="InterPro" id="IPR036397">
    <property type="entry name" value="RNaseH_sf"/>
</dbReference>
<feature type="domain" description="Reverse transcriptase" evidence="10">
    <location>
        <begin position="379"/>
        <end position="471"/>
    </location>
</feature>
<keyword evidence="7" id="KW-0378">Hydrolase</keyword>
<dbReference type="Pfam" id="PF17917">
    <property type="entry name" value="RT_RNaseH"/>
    <property type="match status" value="1"/>
</dbReference>
<keyword evidence="8" id="KW-0695">RNA-directed DNA polymerase</keyword>
<evidence type="ECO:0000313" key="15">
    <source>
        <dbReference type="Proteomes" id="UP001165121"/>
    </source>
</evidence>
<evidence type="ECO:0000259" key="11">
    <source>
        <dbReference type="Pfam" id="PF13456"/>
    </source>
</evidence>
<sequence>MSAGGVLQLDPPVVHSQQARWHTPTSGREAVKLDRSPVWKPVRAERSKFCICAYVEKQSKSDVRKLIRPIHNTRGIHDERTMAISTLHQVDEFGRSEVTMALNLLHGESRGYWKYHVPDKNFRQVKATGKINNEKATLLFDSGVEVSILDAALLVRLGATLITVKKWNVRVLARIPIWQTDVPESSSRWPGRLSTTSTSGTAHPRADSEDAKPIVAQVFVAPPDEAKPEPSSELVGRASGSGRPIAGDSAFEDSEDAHEVHLDFEEVTPTSGTPPAAAQNDPSEGGDRFAEDVEKEMAVLLEVTATMDEVTIEDIQVGDPAENTPEEIERLRQIIWKRRHLLMEAIGPDQEFAVGEDDHSIHISVGVPVRGHHEENGVDIRLCIDYRLVNSLTRLMVYPMPMINDLLEDLDKVLWYCSLDMASGFWVVSMTERARKISAFVTPFGPFEWTRMLFGLKNAPQIYQRLIDNALYGHLRISPDQDRSKPVDVFEAGEPEPNPKPSVLGRRSFSDQRKVGYLGQQVSAEGLEAHPKDLETLGNLPFPLTLRAIQSFLGSLNYYQRFIEDFAIYATVLYELSEGDFHEIGRQEESNSSGSGTGGVVASTEQADRWTRAKVAFTMLKAKVVNTPVIILYASQWAISAALVQENDGVYWPVTFISRTLKSNELNYGIVDKEVLPLLRMLEVNYTLLTTRSIVGLTRHSTLAWLVNSTGFQEVDDALIAIAPVKEPRQTIVLPPPTVEEDEMLLVASFDGAARSKRSSGAYSTIIWRLPEWTIVSAASGYSLDLTVNEAQYRGLLLCFDLLSTMDRRRIVICGDSNLVIRQIRGEIACKAPGLQWLRKKALDRLSSWPNHDFLHMKREWNQSADKSASAALQQEEGVVVTSEDDKQDLITLNRLDELLKPRNDSGRIILAQNEEKWIGNLKAYLQGEVVRLSAEDAKSYAKITGDYDLDEGGLLLYCPRGARSDEDQDSLVRLVVPKTLQHDVLHHYHVSLEGGHQGIGRTYQRVRTHFHWRGLLKSFQRFVGECVDCETGKGRPLTQGVARECAGYVPIPDDSHGPYSVLAEVVQREHRAVNMGRPVHVLRDREVECLAYGADRRRELGRIRFPTFRSQRSHPARS</sequence>
<dbReference type="GO" id="GO:0004190">
    <property type="term" value="F:aspartic-type endopeptidase activity"/>
    <property type="evidence" value="ECO:0007669"/>
    <property type="project" value="UniProtKB-KW"/>
</dbReference>
<feature type="region of interest" description="Disordered" evidence="9">
    <location>
        <begin position="182"/>
        <end position="288"/>
    </location>
</feature>
<feature type="domain" description="Integrase zinc-binding" evidence="13">
    <location>
        <begin position="977"/>
        <end position="1034"/>
    </location>
</feature>
<dbReference type="Pfam" id="PF17921">
    <property type="entry name" value="Integrase_H2C2"/>
    <property type="match status" value="1"/>
</dbReference>
<dbReference type="GO" id="GO:0003964">
    <property type="term" value="F:RNA-directed DNA polymerase activity"/>
    <property type="evidence" value="ECO:0007669"/>
    <property type="project" value="UniProtKB-KW"/>
</dbReference>
<dbReference type="FunFam" id="1.10.340.70:FF:000001">
    <property type="entry name" value="Retrovirus-related Pol polyprotein from transposon gypsy-like Protein"/>
    <property type="match status" value="1"/>
</dbReference>
<feature type="domain" description="RNase H type-1" evidence="11">
    <location>
        <begin position="750"/>
        <end position="871"/>
    </location>
</feature>
<proteinExistence type="predicted"/>
<dbReference type="InterPro" id="IPR000477">
    <property type="entry name" value="RT_dom"/>
</dbReference>
<dbReference type="PANTHER" id="PTHR33064">
    <property type="entry name" value="POL PROTEIN"/>
    <property type="match status" value="1"/>
</dbReference>
<keyword evidence="1" id="KW-0645">Protease</keyword>
<dbReference type="SUPFAM" id="SSF53098">
    <property type="entry name" value="Ribonuclease H-like"/>
    <property type="match status" value="1"/>
</dbReference>
<dbReference type="InterPro" id="IPR043128">
    <property type="entry name" value="Rev_trsase/Diguanyl_cyclase"/>
</dbReference>
<feature type="region of interest" description="Disordered" evidence="9">
    <location>
        <begin position="482"/>
        <end position="506"/>
    </location>
</feature>
<evidence type="ECO:0000256" key="1">
    <source>
        <dbReference type="ARBA" id="ARBA00022670"/>
    </source>
</evidence>
<dbReference type="CDD" id="cd01647">
    <property type="entry name" value="RT_LTR"/>
    <property type="match status" value="1"/>
</dbReference>
<dbReference type="InterPro" id="IPR041373">
    <property type="entry name" value="RT_RNaseH"/>
</dbReference>
<dbReference type="Gene3D" id="3.10.10.10">
    <property type="entry name" value="HIV Type 1 Reverse Transcriptase, subunit A, domain 1"/>
    <property type="match status" value="1"/>
</dbReference>
<dbReference type="InterPro" id="IPR041588">
    <property type="entry name" value="Integrase_H2C2"/>
</dbReference>
<dbReference type="GO" id="GO:0006508">
    <property type="term" value="P:proteolysis"/>
    <property type="evidence" value="ECO:0007669"/>
    <property type="project" value="UniProtKB-KW"/>
</dbReference>
<accession>A0A9W7CHL2</accession>
<evidence type="ECO:0000256" key="5">
    <source>
        <dbReference type="ARBA" id="ARBA00022750"/>
    </source>
</evidence>
<dbReference type="Gene3D" id="3.30.420.10">
    <property type="entry name" value="Ribonuclease H-like superfamily/Ribonuclease H"/>
    <property type="match status" value="1"/>
</dbReference>
<dbReference type="InterPro" id="IPR043502">
    <property type="entry name" value="DNA/RNA_pol_sf"/>
</dbReference>
<dbReference type="Pfam" id="PF00078">
    <property type="entry name" value="RVT_1"/>
    <property type="match status" value="1"/>
</dbReference>
<reference evidence="14" key="1">
    <citation type="submission" date="2023-04" db="EMBL/GenBank/DDBJ databases">
        <title>Phytophthora fragariaefolia NBRC 109709.</title>
        <authorList>
            <person name="Ichikawa N."/>
            <person name="Sato H."/>
            <person name="Tonouchi N."/>
        </authorList>
    </citation>
    <scope>NUCLEOTIDE SEQUENCE</scope>
    <source>
        <strain evidence="14">NBRC 109709</strain>
    </source>
</reference>
<keyword evidence="2" id="KW-0808">Transferase</keyword>
<evidence type="ECO:0000259" key="13">
    <source>
        <dbReference type="Pfam" id="PF17921"/>
    </source>
</evidence>
<dbReference type="Proteomes" id="UP001165121">
    <property type="component" value="Unassembled WGS sequence"/>
</dbReference>
<dbReference type="GO" id="GO:0003676">
    <property type="term" value="F:nucleic acid binding"/>
    <property type="evidence" value="ECO:0007669"/>
    <property type="project" value="InterPro"/>
</dbReference>
<evidence type="ECO:0000256" key="2">
    <source>
        <dbReference type="ARBA" id="ARBA00022679"/>
    </source>
</evidence>
<evidence type="ECO:0000313" key="14">
    <source>
        <dbReference type="EMBL" id="GMF33270.1"/>
    </source>
</evidence>
<keyword evidence="6" id="KW-0255">Endonuclease</keyword>
<dbReference type="InterPro" id="IPR002156">
    <property type="entry name" value="RNaseH_domain"/>
</dbReference>
<keyword evidence="3" id="KW-0548">Nucleotidyltransferase</keyword>
<keyword evidence="5" id="KW-0064">Aspartyl protease</keyword>
<keyword evidence="15" id="KW-1185">Reference proteome</keyword>
<evidence type="ECO:0000256" key="3">
    <source>
        <dbReference type="ARBA" id="ARBA00022695"/>
    </source>
</evidence>
<dbReference type="GO" id="GO:0004523">
    <property type="term" value="F:RNA-DNA hybrid ribonuclease activity"/>
    <property type="evidence" value="ECO:0007669"/>
    <property type="project" value="InterPro"/>
</dbReference>
<dbReference type="PANTHER" id="PTHR33064:SF37">
    <property type="entry name" value="RIBONUCLEASE H"/>
    <property type="match status" value="1"/>
</dbReference>
<dbReference type="Gene3D" id="3.30.70.270">
    <property type="match status" value="2"/>
</dbReference>
<evidence type="ECO:0000259" key="10">
    <source>
        <dbReference type="Pfam" id="PF00078"/>
    </source>
</evidence>
<feature type="compositionally biased region" description="Polar residues" evidence="9">
    <location>
        <begin position="182"/>
        <end position="201"/>
    </location>
</feature>
<evidence type="ECO:0000256" key="7">
    <source>
        <dbReference type="ARBA" id="ARBA00022801"/>
    </source>
</evidence>